<gene>
    <name evidence="1" type="ORF">Hgul01_01370</name>
</gene>
<dbReference type="InterPro" id="IPR011990">
    <property type="entry name" value="TPR-like_helical_dom_sf"/>
</dbReference>
<reference evidence="1 2" key="1">
    <citation type="submission" date="2024-02" db="EMBL/GenBank/DDBJ databases">
        <title>Herpetosiphon gulosus NBRC 112829.</title>
        <authorList>
            <person name="Ichikawa N."/>
            <person name="Katano-Makiyama Y."/>
            <person name="Hidaka K."/>
        </authorList>
    </citation>
    <scope>NUCLEOTIDE SEQUENCE [LARGE SCALE GENOMIC DNA]</scope>
    <source>
        <strain evidence="1 2">NBRC 112829</strain>
    </source>
</reference>
<dbReference type="InterPro" id="IPR037257">
    <property type="entry name" value="T2SS_E_N_sf"/>
</dbReference>
<sequence>MSIETLFAHARAAISTGRKEEGRSLLISIIHEDPDFAPAWLWLSGVLEEPEKRRDCLQRVLELEPTNEAALMGLEFLRLQVVVDQTPPTPPVEKSVAVVKRLGEYLVEQKFIKQIQLDAALSEQAQEARYGRIVPLGDILLRRRWLTTQALGKVLEVQKMARAQGGHASTINRLGEHLIEQGLITRTQLNQVIARQADLKVRGQNFQVGELLVLSGMLSRNQLQQAIDEQQHTFMNELPQR</sequence>
<dbReference type="Proteomes" id="UP001428290">
    <property type="component" value="Unassembled WGS sequence"/>
</dbReference>
<evidence type="ECO:0008006" key="3">
    <source>
        <dbReference type="Google" id="ProtNLM"/>
    </source>
</evidence>
<evidence type="ECO:0000313" key="2">
    <source>
        <dbReference type="Proteomes" id="UP001428290"/>
    </source>
</evidence>
<name>A0ABP9WWI3_9CHLR</name>
<evidence type="ECO:0000313" key="1">
    <source>
        <dbReference type="EMBL" id="GAA5527583.1"/>
    </source>
</evidence>
<organism evidence="1 2">
    <name type="scientific">Herpetosiphon gulosus</name>
    <dbReference type="NCBI Taxonomy" id="1973496"/>
    <lineage>
        <taxon>Bacteria</taxon>
        <taxon>Bacillati</taxon>
        <taxon>Chloroflexota</taxon>
        <taxon>Chloroflexia</taxon>
        <taxon>Herpetosiphonales</taxon>
        <taxon>Herpetosiphonaceae</taxon>
        <taxon>Herpetosiphon</taxon>
    </lineage>
</organism>
<proteinExistence type="predicted"/>
<dbReference type="RefSeq" id="WP_345721204.1">
    <property type="nucleotide sequence ID" value="NZ_BAABRU010000004.1"/>
</dbReference>
<dbReference type="Gene3D" id="1.25.40.10">
    <property type="entry name" value="Tetratricopeptide repeat domain"/>
    <property type="match status" value="1"/>
</dbReference>
<keyword evidence="2" id="KW-1185">Reference proteome</keyword>
<dbReference type="EMBL" id="BAABRU010000004">
    <property type="protein sequence ID" value="GAA5527583.1"/>
    <property type="molecule type" value="Genomic_DNA"/>
</dbReference>
<comment type="caution">
    <text evidence="1">The sequence shown here is derived from an EMBL/GenBank/DDBJ whole genome shotgun (WGS) entry which is preliminary data.</text>
</comment>
<dbReference type="SUPFAM" id="SSF48452">
    <property type="entry name" value="TPR-like"/>
    <property type="match status" value="1"/>
</dbReference>
<protein>
    <recommendedName>
        <fullName evidence="3">Tetratricopeptide repeat protein</fullName>
    </recommendedName>
</protein>
<dbReference type="SUPFAM" id="SSF160246">
    <property type="entry name" value="EspE N-terminal domain-like"/>
    <property type="match status" value="1"/>
</dbReference>
<accession>A0ABP9WWI3</accession>